<organism evidence="3 4">
    <name type="scientific">Streptosporangium carneum</name>
    <dbReference type="NCBI Taxonomy" id="47481"/>
    <lineage>
        <taxon>Bacteria</taxon>
        <taxon>Bacillati</taxon>
        <taxon>Actinomycetota</taxon>
        <taxon>Actinomycetes</taxon>
        <taxon>Streptosporangiales</taxon>
        <taxon>Streptosporangiaceae</taxon>
        <taxon>Streptosporangium</taxon>
    </lineage>
</organism>
<protein>
    <recommendedName>
        <fullName evidence="5">Secreted protein</fullName>
    </recommendedName>
</protein>
<gene>
    <name evidence="3" type="ORF">GCM10017600_73270</name>
</gene>
<name>A0A9W6MH53_9ACTN</name>
<keyword evidence="4" id="KW-1185">Reference proteome</keyword>
<dbReference type="AlphaFoldDB" id="A0A9W6MH53"/>
<evidence type="ECO:0000256" key="1">
    <source>
        <dbReference type="SAM" id="MobiDB-lite"/>
    </source>
</evidence>
<reference evidence="3" key="2">
    <citation type="submission" date="2023-01" db="EMBL/GenBank/DDBJ databases">
        <authorList>
            <person name="Sun Q."/>
            <person name="Evtushenko L."/>
        </authorList>
    </citation>
    <scope>NUCLEOTIDE SEQUENCE</scope>
    <source>
        <strain evidence="3">VKM Ac-2007</strain>
    </source>
</reference>
<feature type="compositionally biased region" description="Polar residues" evidence="1">
    <location>
        <begin position="167"/>
        <end position="181"/>
    </location>
</feature>
<sequence>MNVYKKALPAAAAAAALAVLTAAPASAAAPAAATATIRIERGYTESLREWAGIQFTCPANQVLTGRSHYGDENAITTYHCSWIYINDQQVQVSLGDWDAGQKESSSRFTAPADHVLAGRWHTGDENGRTKYRVATLHWQGKQVRLTSPGWSGGLKESRHSWDAGSGQVMTGRSHSGDENGTTKYQYATVTVDG</sequence>
<evidence type="ECO:0008006" key="5">
    <source>
        <dbReference type="Google" id="ProtNLM"/>
    </source>
</evidence>
<keyword evidence="2" id="KW-0732">Signal</keyword>
<reference evidence="3" key="1">
    <citation type="journal article" date="2014" name="Int. J. Syst. Evol. Microbiol.">
        <title>Complete genome sequence of Corynebacterium casei LMG S-19264T (=DSM 44701T), isolated from a smear-ripened cheese.</title>
        <authorList>
            <consortium name="US DOE Joint Genome Institute (JGI-PGF)"/>
            <person name="Walter F."/>
            <person name="Albersmeier A."/>
            <person name="Kalinowski J."/>
            <person name="Ruckert C."/>
        </authorList>
    </citation>
    <scope>NUCLEOTIDE SEQUENCE</scope>
    <source>
        <strain evidence="3">VKM Ac-2007</strain>
    </source>
</reference>
<feature type="chain" id="PRO_5040904159" description="Secreted protein" evidence="2">
    <location>
        <begin position="28"/>
        <end position="193"/>
    </location>
</feature>
<evidence type="ECO:0000313" key="4">
    <source>
        <dbReference type="Proteomes" id="UP001143474"/>
    </source>
</evidence>
<comment type="caution">
    <text evidence="3">The sequence shown here is derived from an EMBL/GenBank/DDBJ whole genome shotgun (WGS) entry which is preliminary data.</text>
</comment>
<accession>A0A9W6MH53</accession>
<dbReference type="EMBL" id="BSEV01000026">
    <property type="protein sequence ID" value="GLK13916.1"/>
    <property type="molecule type" value="Genomic_DNA"/>
</dbReference>
<evidence type="ECO:0000256" key="2">
    <source>
        <dbReference type="SAM" id="SignalP"/>
    </source>
</evidence>
<proteinExistence type="predicted"/>
<evidence type="ECO:0000313" key="3">
    <source>
        <dbReference type="EMBL" id="GLK13916.1"/>
    </source>
</evidence>
<dbReference type="RefSeq" id="WP_271222176.1">
    <property type="nucleotide sequence ID" value="NZ_BSEV01000026.1"/>
</dbReference>
<dbReference type="Proteomes" id="UP001143474">
    <property type="component" value="Unassembled WGS sequence"/>
</dbReference>
<feature type="region of interest" description="Disordered" evidence="1">
    <location>
        <begin position="149"/>
        <end position="181"/>
    </location>
</feature>
<feature type="signal peptide" evidence="2">
    <location>
        <begin position="1"/>
        <end position="27"/>
    </location>
</feature>